<sequence>MKKSGIDRFAKISAATSVAFTALSPAAQAAVSEPTLRPIMRVESIKLLLSSSLKVRVSHDEKGDVIAQWINFPNWPNWGNWGNWRNF</sequence>
<dbReference type="EMBL" id="OY288114">
    <property type="protein sequence ID" value="CAJ0849292.1"/>
    <property type="molecule type" value="Genomic_DNA"/>
</dbReference>
<reference evidence="1" key="1">
    <citation type="submission" date="2023-07" db="EMBL/GenBank/DDBJ databases">
        <authorList>
            <person name="Pelsma A.J. K."/>
        </authorList>
    </citation>
    <scope>NUCLEOTIDE SEQUENCE</scope>
</reference>
<proteinExistence type="predicted"/>
<accession>A0AA48LWS7</accession>
<organism evidence="1">
    <name type="scientific">freshwater sediment metagenome</name>
    <dbReference type="NCBI Taxonomy" id="556182"/>
    <lineage>
        <taxon>unclassified sequences</taxon>
        <taxon>metagenomes</taxon>
        <taxon>ecological metagenomes</taxon>
    </lineage>
</organism>
<evidence type="ECO:0000313" key="1">
    <source>
        <dbReference type="EMBL" id="CAJ0849292.1"/>
    </source>
</evidence>
<name>A0AA48LWS7_9ZZZZ</name>
<protein>
    <submittedName>
        <fullName evidence="1">Uncharacterized protein</fullName>
    </submittedName>
</protein>
<dbReference type="AlphaFoldDB" id="A0AA48LWS7"/>
<gene>
    <name evidence="1" type="ORF">AMST5_00104</name>
</gene>